<gene>
    <name evidence="1" type="ORF">DEO72_LG8g2462</name>
</gene>
<keyword evidence="2" id="KW-1185">Reference proteome</keyword>
<reference evidence="1 2" key="1">
    <citation type="submission" date="2019-04" db="EMBL/GenBank/DDBJ databases">
        <title>An improved genome assembly and genetic linkage map for asparagus bean, Vigna unguiculata ssp. sesquipedialis.</title>
        <authorList>
            <person name="Xia Q."/>
            <person name="Zhang R."/>
            <person name="Dong Y."/>
        </authorList>
    </citation>
    <scope>NUCLEOTIDE SEQUENCE [LARGE SCALE GENOMIC DNA]</scope>
    <source>
        <tissue evidence="1">Leaf</tissue>
    </source>
</reference>
<name>A0A4D6MSI4_VIGUN</name>
<dbReference type="EMBL" id="CP039352">
    <property type="protein sequence ID" value="QCE04426.1"/>
    <property type="molecule type" value="Genomic_DNA"/>
</dbReference>
<evidence type="ECO:0000313" key="2">
    <source>
        <dbReference type="Proteomes" id="UP000501690"/>
    </source>
</evidence>
<accession>A0A4D6MSI4</accession>
<evidence type="ECO:0000313" key="1">
    <source>
        <dbReference type="EMBL" id="QCE04426.1"/>
    </source>
</evidence>
<protein>
    <submittedName>
        <fullName evidence="1">Uncharacterized protein</fullName>
    </submittedName>
</protein>
<dbReference type="AlphaFoldDB" id="A0A4D6MSI4"/>
<sequence length="51" mass="5756">MELSSSPSFKEFHQHISAPTGSRFHLGQEEFPRAPIAAATTSSHFWRSYCC</sequence>
<organism evidence="1 2">
    <name type="scientific">Vigna unguiculata</name>
    <name type="common">Cowpea</name>
    <dbReference type="NCBI Taxonomy" id="3917"/>
    <lineage>
        <taxon>Eukaryota</taxon>
        <taxon>Viridiplantae</taxon>
        <taxon>Streptophyta</taxon>
        <taxon>Embryophyta</taxon>
        <taxon>Tracheophyta</taxon>
        <taxon>Spermatophyta</taxon>
        <taxon>Magnoliopsida</taxon>
        <taxon>eudicotyledons</taxon>
        <taxon>Gunneridae</taxon>
        <taxon>Pentapetalae</taxon>
        <taxon>rosids</taxon>
        <taxon>fabids</taxon>
        <taxon>Fabales</taxon>
        <taxon>Fabaceae</taxon>
        <taxon>Papilionoideae</taxon>
        <taxon>50 kb inversion clade</taxon>
        <taxon>NPAAA clade</taxon>
        <taxon>indigoferoid/millettioid clade</taxon>
        <taxon>Phaseoleae</taxon>
        <taxon>Vigna</taxon>
    </lineage>
</organism>
<proteinExistence type="predicted"/>
<dbReference type="Proteomes" id="UP000501690">
    <property type="component" value="Linkage Group LG8"/>
</dbReference>